<dbReference type="HOGENOM" id="CLU_043838_0_0_1"/>
<dbReference type="STRING" id="559304.G8YDY0"/>
<sequence>MRGIWNLPYGKRAVGDLHYRSSLSLKGLGPMNNSWDGFRPISISSNKVPSKNSIYILSIPITNKHSYIHCNHKRGFVDAGGRNTLSIMSKIEEKVTQIVGKGWKKISSSENRLNRSITKLVTGLLDSIPYEENCLRSFPSKKHMVRYINEEYMTDDKPQGPNSIIQSQLEKLSVPAEQLDPIPLYHPTFQQPSIIVDQLRSFREHAYKIHLKRAIGCALGIPLTLPLILLPVVPNVPGIYLTYRLYCNVKALVGIKHLDYLISPSNGLDQQTKQQKTEKNVDHHSLKHISLQQLTIFDDVYRIPASQLSLHAEEDLILSEEAVDRLCKAFDLPELRNDLIKAIKQEHYRIYASTYNPRQ</sequence>
<dbReference type="OMA" id="PGFYLTY"/>
<accession>G8YDY0</accession>
<proteinExistence type="predicted"/>
<dbReference type="GO" id="GO:0005743">
    <property type="term" value="C:mitochondrial inner membrane"/>
    <property type="evidence" value="ECO:0007669"/>
    <property type="project" value="TreeGrafter"/>
</dbReference>
<organism evidence="1 2">
    <name type="scientific">Pichia sorbitophila (strain ATCC MYA-4447 / BCRC 22081 / CBS 7064 / NBRC 10061 / NRRL Y-12695)</name>
    <name type="common">Hybrid yeast</name>
    <dbReference type="NCBI Taxonomy" id="559304"/>
    <lineage>
        <taxon>Eukaryota</taxon>
        <taxon>Fungi</taxon>
        <taxon>Dikarya</taxon>
        <taxon>Ascomycota</taxon>
        <taxon>Saccharomycotina</taxon>
        <taxon>Pichiomycetes</taxon>
        <taxon>Debaryomycetaceae</taxon>
        <taxon>Millerozyma</taxon>
    </lineage>
</organism>
<dbReference type="PANTHER" id="PTHR28062">
    <property type="entry name" value="K+-H+ EXCHANGE-LIKE PROTEIN"/>
    <property type="match status" value="1"/>
</dbReference>
<gene>
    <name evidence="1" type="primary">Piso0_001279</name>
    <name evidence="1" type="ORF">GNLVRS01_PISO0I01438g</name>
</gene>
<dbReference type="EMBL" id="FO082051">
    <property type="protein sequence ID" value="CCE81379.1"/>
    <property type="molecule type" value="Genomic_DNA"/>
</dbReference>
<dbReference type="Proteomes" id="UP000005222">
    <property type="component" value="Chromosome I"/>
</dbReference>
<keyword evidence="2" id="KW-1185">Reference proteome</keyword>
<dbReference type="OrthoDB" id="5562676at2759"/>
<evidence type="ECO:0000313" key="1">
    <source>
        <dbReference type="EMBL" id="CCE81379.1"/>
    </source>
</evidence>
<name>G8YDY0_PICSO</name>
<dbReference type="FunCoup" id="G8YDY0">
    <property type="interactions" value="17"/>
</dbReference>
<dbReference type="AlphaFoldDB" id="G8YDY0"/>
<dbReference type="InParanoid" id="G8YDY0"/>
<dbReference type="GO" id="GO:1902600">
    <property type="term" value="P:proton transmembrane transport"/>
    <property type="evidence" value="ECO:0007669"/>
    <property type="project" value="TreeGrafter"/>
</dbReference>
<dbReference type="Pfam" id="PF10173">
    <property type="entry name" value="Mit_KHE1"/>
    <property type="match status" value="1"/>
</dbReference>
<evidence type="ECO:0000313" key="2">
    <source>
        <dbReference type="Proteomes" id="UP000005222"/>
    </source>
</evidence>
<reference evidence="1 2" key="1">
    <citation type="journal article" date="2012" name="G3 (Bethesda)">
        <title>Pichia sorbitophila, an interspecies yeast hybrid reveals early steps of genome resolution following polyploidization.</title>
        <authorList>
            <person name="Leh Louis V."/>
            <person name="Despons L."/>
            <person name="Friedrich A."/>
            <person name="Martin T."/>
            <person name="Durrens P."/>
            <person name="Casaregola S."/>
            <person name="Neuveglise C."/>
            <person name="Fairhead C."/>
            <person name="Marck C."/>
            <person name="Cruz J.A."/>
            <person name="Straub M.L."/>
            <person name="Kugler V."/>
            <person name="Sacerdot C."/>
            <person name="Uzunov Z."/>
            <person name="Thierry A."/>
            <person name="Weiss S."/>
            <person name="Bleykasten C."/>
            <person name="De Montigny J."/>
            <person name="Jacques N."/>
            <person name="Jung P."/>
            <person name="Lemaire M."/>
            <person name="Mallet S."/>
            <person name="Morel G."/>
            <person name="Richard G.F."/>
            <person name="Sarkar A."/>
            <person name="Savel G."/>
            <person name="Schacherer J."/>
            <person name="Seret M.L."/>
            <person name="Talla E."/>
            <person name="Samson G."/>
            <person name="Jubin C."/>
            <person name="Poulain J."/>
            <person name="Vacherie B."/>
            <person name="Barbe V."/>
            <person name="Pelletier E."/>
            <person name="Sherman D.J."/>
            <person name="Westhof E."/>
            <person name="Weissenbach J."/>
            <person name="Baret P.V."/>
            <person name="Wincker P."/>
            <person name="Gaillardin C."/>
            <person name="Dujon B."/>
            <person name="Souciet J.L."/>
        </authorList>
    </citation>
    <scope>NUCLEOTIDE SEQUENCE [LARGE SCALE GENOMIC DNA]</scope>
    <source>
        <strain evidence="2">ATCC MYA-4447 / BCRC 22081 / CBS 7064 / NBRC 10061 / NRRL Y-12695</strain>
    </source>
</reference>
<dbReference type="InterPro" id="IPR018786">
    <property type="entry name" value="Mit_KHE1"/>
</dbReference>
<dbReference type="PANTHER" id="PTHR28062:SF1">
    <property type="entry name" value="TRANSMEMBRANE PROTEIN"/>
    <property type="match status" value="1"/>
</dbReference>
<dbReference type="GO" id="GO:0006813">
    <property type="term" value="P:potassium ion transport"/>
    <property type="evidence" value="ECO:0007669"/>
    <property type="project" value="TreeGrafter"/>
</dbReference>
<protein>
    <submittedName>
        <fullName evidence="1">Piso0_001279 protein</fullName>
    </submittedName>
</protein>
<dbReference type="eggNOG" id="KOG4539">
    <property type="taxonomic scope" value="Eukaryota"/>
</dbReference>